<dbReference type="GO" id="GO:0005198">
    <property type="term" value="F:structural molecule activity"/>
    <property type="evidence" value="ECO:0007669"/>
    <property type="project" value="TreeGrafter"/>
</dbReference>
<evidence type="ECO:0000256" key="1">
    <source>
        <dbReference type="ARBA" id="ARBA00004240"/>
    </source>
</evidence>
<comment type="similarity">
    <text evidence="2">Belongs to the WD repeat SEC31 family.</text>
</comment>
<keyword evidence="5" id="KW-0677">Repeat</keyword>
<evidence type="ECO:0000256" key="8">
    <source>
        <dbReference type="ARBA" id="ARBA00022927"/>
    </source>
</evidence>
<dbReference type="PANTHER" id="PTHR13923">
    <property type="entry name" value="SEC31-RELATED PROTEIN"/>
    <property type="match status" value="1"/>
</dbReference>
<dbReference type="EMBL" id="LSRX01001790">
    <property type="protein sequence ID" value="OLP77333.1"/>
    <property type="molecule type" value="Genomic_DNA"/>
</dbReference>
<dbReference type="GO" id="GO:0090110">
    <property type="term" value="P:COPII-coated vesicle cargo loading"/>
    <property type="evidence" value="ECO:0007669"/>
    <property type="project" value="TreeGrafter"/>
</dbReference>
<dbReference type="SUPFAM" id="SSF50978">
    <property type="entry name" value="WD40 repeat-like"/>
    <property type="match status" value="1"/>
</dbReference>
<dbReference type="InterPro" id="IPR040251">
    <property type="entry name" value="SEC31-like"/>
</dbReference>
<keyword evidence="8" id="KW-0653">Protein transport</keyword>
<dbReference type="InterPro" id="IPR001680">
    <property type="entry name" value="WD40_rpt"/>
</dbReference>
<comment type="caution">
    <text evidence="10">The sequence shown here is derived from an EMBL/GenBank/DDBJ whole genome shotgun (WGS) entry which is preliminary data.</text>
</comment>
<dbReference type="Proteomes" id="UP000186817">
    <property type="component" value="Unassembled WGS sequence"/>
</dbReference>
<evidence type="ECO:0000313" key="10">
    <source>
        <dbReference type="EMBL" id="OLP77333.1"/>
    </source>
</evidence>
<gene>
    <name evidence="10" type="primary">sec31</name>
    <name evidence="10" type="ORF">AK812_SmicGene42615</name>
</gene>
<keyword evidence="6" id="KW-0256">Endoplasmic reticulum</keyword>
<comment type="subcellular location">
    <subcellularLocation>
        <location evidence="1">Endoplasmic reticulum</location>
    </subcellularLocation>
</comment>
<evidence type="ECO:0000256" key="3">
    <source>
        <dbReference type="ARBA" id="ARBA00022448"/>
    </source>
</evidence>
<dbReference type="InterPro" id="IPR036322">
    <property type="entry name" value="WD40_repeat_dom_sf"/>
</dbReference>
<evidence type="ECO:0000256" key="5">
    <source>
        <dbReference type="ARBA" id="ARBA00022737"/>
    </source>
</evidence>
<keyword evidence="7" id="KW-0931">ER-Golgi transport</keyword>
<evidence type="ECO:0000256" key="7">
    <source>
        <dbReference type="ARBA" id="ARBA00022892"/>
    </source>
</evidence>
<accession>A0A1Q9C334</accession>
<evidence type="ECO:0000313" key="11">
    <source>
        <dbReference type="Proteomes" id="UP000186817"/>
    </source>
</evidence>
<name>A0A1Q9C334_SYMMI</name>
<keyword evidence="4" id="KW-0853">WD repeat</keyword>
<organism evidence="10 11">
    <name type="scientific">Symbiodinium microadriaticum</name>
    <name type="common">Dinoflagellate</name>
    <name type="synonym">Zooxanthella microadriatica</name>
    <dbReference type="NCBI Taxonomy" id="2951"/>
    <lineage>
        <taxon>Eukaryota</taxon>
        <taxon>Sar</taxon>
        <taxon>Alveolata</taxon>
        <taxon>Dinophyceae</taxon>
        <taxon>Suessiales</taxon>
        <taxon>Symbiodiniaceae</taxon>
        <taxon>Symbiodinium</taxon>
    </lineage>
</organism>
<dbReference type="Pfam" id="PF00400">
    <property type="entry name" value="WD40"/>
    <property type="match status" value="1"/>
</dbReference>
<dbReference type="InterPro" id="IPR015943">
    <property type="entry name" value="WD40/YVTN_repeat-like_dom_sf"/>
</dbReference>
<dbReference type="PANTHER" id="PTHR13923:SF11">
    <property type="entry name" value="SECRETORY 31, ISOFORM D"/>
    <property type="match status" value="1"/>
</dbReference>
<dbReference type="GO" id="GO:0070971">
    <property type="term" value="C:endoplasmic reticulum exit site"/>
    <property type="evidence" value="ECO:0007669"/>
    <property type="project" value="TreeGrafter"/>
</dbReference>
<keyword evidence="11" id="KW-1185">Reference proteome</keyword>
<dbReference type="SMART" id="SM00320">
    <property type="entry name" value="WD40"/>
    <property type="match status" value="2"/>
</dbReference>
<evidence type="ECO:0000256" key="9">
    <source>
        <dbReference type="SAM" id="MobiDB-lite"/>
    </source>
</evidence>
<dbReference type="Gene3D" id="2.130.10.10">
    <property type="entry name" value="YVTN repeat-like/Quinoprotein amine dehydrogenase"/>
    <property type="match status" value="1"/>
</dbReference>
<feature type="region of interest" description="Disordered" evidence="9">
    <location>
        <begin position="115"/>
        <end position="140"/>
    </location>
</feature>
<reference evidence="10 11" key="1">
    <citation type="submission" date="2016-02" db="EMBL/GenBank/DDBJ databases">
        <title>Genome analysis of coral dinoflagellate symbionts highlights evolutionary adaptations to a symbiotic lifestyle.</title>
        <authorList>
            <person name="Aranda M."/>
            <person name="Li Y."/>
            <person name="Liew Y.J."/>
            <person name="Baumgarten S."/>
            <person name="Simakov O."/>
            <person name="Wilson M."/>
            <person name="Piel J."/>
            <person name="Ashoor H."/>
            <person name="Bougouffa S."/>
            <person name="Bajic V.B."/>
            <person name="Ryu T."/>
            <person name="Ravasi T."/>
            <person name="Bayer T."/>
            <person name="Micklem G."/>
            <person name="Kim H."/>
            <person name="Bhak J."/>
            <person name="Lajeunesse T.C."/>
            <person name="Voolstra C.R."/>
        </authorList>
    </citation>
    <scope>NUCLEOTIDE SEQUENCE [LARGE SCALE GENOMIC DNA]</scope>
    <source>
        <strain evidence="10 11">CCMP2467</strain>
    </source>
</reference>
<evidence type="ECO:0000256" key="6">
    <source>
        <dbReference type="ARBA" id="ARBA00022824"/>
    </source>
</evidence>
<sequence>MLLLPASLRLTHELLDDSVPLSCDLAQKKQRALFLSMAVRKKQRALFLSMAVRLVLLREGQGGARERQLREEVFLVQLLWVDITWQQHQQSGLLAERHVAQLLFPRSECESQAHSAAQSEEEFHYKDLTPPKEGEGDQSNLEAAEAVPWGQRRRIWVALAQVHRSDIGTRNIASMVMALRLPVKLEGWHRWHGSPWSELSCKASFHAAPAAAAEAEEAELVHQQEQLYREGDKVVVAFLLVLPEADDGGDGDDYADEYCAPQVVEAFEDASRNFPLGAAVLSAPMDLANAFIDPSGLLQRWGALSKTGAEMDAPMLPCLAKRQLTVSAGRHGTLARFIGANMLRGVRPRRGPPLLAGPDEPAIWRPLKQIQRTATVAWCPTEAAPSLLALGSSAHSAASAIGGASGSDATLEFVSFDAGRSGHDMEQRATIRTEGGRRFTKLSWGKLGLDASPGLFLTAESVVSLWNPQTILNSNGTDPGLVHTQSVHKGDVHCVEFHPLKPNLLATCGSDSEVKIVNFDNPAAPSIFEPSTTNKHQGSEVLCCAWNRIVPHILCSCSNTGTTVVWDLKQKKEVISFQETGGGWGP</sequence>
<feature type="compositionally biased region" description="Basic and acidic residues" evidence="9">
    <location>
        <begin position="121"/>
        <end position="135"/>
    </location>
</feature>
<dbReference type="GO" id="GO:0007029">
    <property type="term" value="P:endoplasmic reticulum organization"/>
    <property type="evidence" value="ECO:0007669"/>
    <property type="project" value="TreeGrafter"/>
</dbReference>
<keyword evidence="3" id="KW-0813">Transport</keyword>
<dbReference type="GO" id="GO:0030127">
    <property type="term" value="C:COPII vesicle coat"/>
    <property type="evidence" value="ECO:0007669"/>
    <property type="project" value="TreeGrafter"/>
</dbReference>
<dbReference type="GO" id="GO:0015031">
    <property type="term" value="P:protein transport"/>
    <property type="evidence" value="ECO:0007669"/>
    <property type="project" value="UniProtKB-KW"/>
</dbReference>
<proteinExistence type="inferred from homology"/>
<evidence type="ECO:0000256" key="4">
    <source>
        <dbReference type="ARBA" id="ARBA00022574"/>
    </source>
</evidence>
<dbReference type="OrthoDB" id="542917at2759"/>
<protein>
    <submittedName>
        <fullName evidence="10">Protein transport protein SEC31</fullName>
    </submittedName>
</protein>
<dbReference type="AlphaFoldDB" id="A0A1Q9C334"/>
<evidence type="ECO:0000256" key="2">
    <source>
        <dbReference type="ARBA" id="ARBA00009358"/>
    </source>
</evidence>